<name>A0A0N4VBJ2_ENTVE</name>
<dbReference type="EMBL" id="UXUI01008899">
    <property type="protein sequence ID" value="VDD92633.1"/>
    <property type="molecule type" value="Genomic_DNA"/>
</dbReference>
<evidence type="ECO:0000313" key="1">
    <source>
        <dbReference type="EMBL" id="VDD92633.1"/>
    </source>
</evidence>
<evidence type="ECO:0000313" key="3">
    <source>
        <dbReference type="WBParaSite" id="EVEC_0000790001-mRNA-1"/>
    </source>
</evidence>
<keyword evidence="2" id="KW-1185">Reference proteome</keyword>
<organism evidence="3">
    <name type="scientific">Enterobius vermicularis</name>
    <name type="common">Human pinworm</name>
    <dbReference type="NCBI Taxonomy" id="51028"/>
    <lineage>
        <taxon>Eukaryota</taxon>
        <taxon>Metazoa</taxon>
        <taxon>Ecdysozoa</taxon>
        <taxon>Nematoda</taxon>
        <taxon>Chromadorea</taxon>
        <taxon>Rhabditida</taxon>
        <taxon>Spirurina</taxon>
        <taxon>Oxyuridomorpha</taxon>
        <taxon>Oxyuroidea</taxon>
        <taxon>Oxyuridae</taxon>
        <taxon>Enterobius</taxon>
    </lineage>
</organism>
<gene>
    <name evidence="1" type="ORF">EVEC_LOCUS7384</name>
</gene>
<evidence type="ECO:0000313" key="2">
    <source>
        <dbReference type="Proteomes" id="UP000274131"/>
    </source>
</evidence>
<dbReference type="STRING" id="51028.A0A0N4VBJ2"/>
<dbReference type="Proteomes" id="UP000274131">
    <property type="component" value="Unassembled WGS sequence"/>
</dbReference>
<dbReference type="WBParaSite" id="EVEC_0000790001-mRNA-1">
    <property type="protein sequence ID" value="EVEC_0000790001-mRNA-1"/>
    <property type="gene ID" value="EVEC_0000790001"/>
</dbReference>
<accession>A0A0N4VBJ2</accession>
<reference evidence="3" key="1">
    <citation type="submission" date="2017-02" db="UniProtKB">
        <authorList>
            <consortium name="WormBaseParasite"/>
        </authorList>
    </citation>
    <scope>IDENTIFICATION</scope>
</reference>
<proteinExistence type="predicted"/>
<reference evidence="1 2" key="2">
    <citation type="submission" date="2018-10" db="EMBL/GenBank/DDBJ databases">
        <authorList>
            <consortium name="Pathogen Informatics"/>
        </authorList>
    </citation>
    <scope>NUCLEOTIDE SEQUENCE [LARGE SCALE GENOMIC DNA]</scope>
</reference>
<dbReference type="AlphaFoldDB" id="A0A0N4VBJ2"/>
<sequence length="378" mass="43608">MICFACRRKASCICANCAAHKVSLEEKRGKQEQLNNARKECVKEIGEVLKEQILLEDEMLRTRECIAVFKVKKEDLKRRIETKSRLFEDCDRQFKKHAKYLTDLMNLCERQRKVVSRLLARRPEIQTEEKEVIGHFLTLKKFGTDFSFSSTESDDDDWVVVSSPDIEKSVIQTDVRYSVGGCCVNDNGSYGLKEWLRTGLPKLRTHDATFAAILNGFQLLDFLLPLYDIVPPCKTSMREVALCERWTDDLLDTDLLKLNVSIFLFCVKLGIHGLNVHRPFANLLNLSTSLINDFRVETKPLPLTPESLSEVEDCYKELKKWVERDAAKSRNVVSHEYRVSSRINFAFERHGIVEKLLLHDAANLVYKNDCVENNKPNK</sequence>
<protein>
    <submittedName>
        <fullName evidence="3">B box-type domain-containing protein</fullName>
    </submittedName>
</protein>